<feature type="compositionally biased region" description="Polar residues" evidence="1">
    <location>
        <begin position="315"/>
        <end position="332"/>
    </location>
</feature>
<comment type="caution">
    <text evidence="2">The sequence shown here is derived from an EMBL/GenBank/DDBJ whole genome shotgun (WGS) entry which is preliminary data.</text>
</comment>
<gene>
    <name evidence="2" type="ORF">MSAN_00738000</name>
</gene>
<evidence type="ECO:0000313" key="2">
    <source>
        <dbReference type="EMBL" id="KAF7371038.1"/>
    </source>
</evidence>
<dbReference type="EMBL" id="JACAZH010000004">
    <property type="protein sequence ID" value="KAF7371038.1"/>
    <property type="molecule type" value="Genomic_DNA"/>
</dbReference>
<evidence type="ECO:0000256" key="1">
    <source>
        <dbReference type="SAM" id="MobiDB-lite"/>
    </source>
</evidence>
<proteinExistence type="predicted"/>
<reference evidence="2" key="1">
    <citation type="submission" date="2020-05" db="EMBL/GenBank/DDBJ databases">
        <title>Mycena genomes resolve the evolution of fungal bioluminescence.</title>
        <authorList>
            <person name="Tsai I.J."/>
        </authorList>
    </citation>
    <scope>NUCLEOTIDE SEQUENCE</scope>
    <source>
        <strain evidence="2">160909Yilan</strain>
    </source>
</reference>
<sequence length="386" mass="42347">MLTGCSILLRRKNDERTRDSLEKFKRFVHLAINNHTSRVETQPGLFISVKLFGPHGSEMTICDAYSALGYIVAETDRYLYNGNESEAQKYSIHLRMLATYGKWISILSSPGGMKDAPPNTACLIYDDSGFPIRAAVFPNLAGLRDDQGRSNGRQIQQENLQNFFRALGIDYNFSLTSPHHKVWKSRRQPWDCAEVLALLYMFDPNTAAHYYLNGMAANIRIQSMTNMTRYSETDLKQNMLKPACENCQFIFWLLDSAGRSRNPAPLPQGSAPTQGSQPFPPTQALQFALPPQGSHPFPPGSHSGQRFPAGLSAASVRSSSVQPAAPTPQSGSPPAHRPHSLAPAAPKSPIQLVPGPASWIPAASCTSPSAWYFSVQAGSAGYPSHQ</sequence>
<dbReference type="OrthoDB" id="3061322at2759"/>
<evidence type="ECO:0000313" key="3">
    <source>
        <dbReference type="Proteomes" id="UP000623467"/>
    </source>
</evidence>
<keyword evidence="3" id="KW-1185">Reference proteome</keyword>
<accession>A0A8H7DG69</accession>
<dbReference type="Proteomes" id="UP000623467">
    <property type="component" value="Unassembled WGS sequence"/>
</dbReference>
<name>A0A8H7DG69_9AGAR</name>
<organism evidence="2 3">
    <name type="scientific">Mycena sanguinolenta</name>
    <dbReference type="NCBI Taxonomy" id="230812"/>
    <lineage>
        <taxon>Eukaryota</taxon>
        <taxon>Fungi</taxon>
        <taxon>Dikarya</taxon>
        <taxon>Basidiomycota</taxon>
        <taxon>Agaricomycotina</taxon>
        <taxon>Agaricomycetes</taxon>
        <taxon>Agaricomycetidae</taxon>
        <taxon>Agaricales</taxon>
        <taxon>Marasmiineae</taxon>
        <taxon>Mycenaceae</taxon>
        <taxon>Mycena</taxon>
    </lineage>
</organism>
<dbReference type="AlphaFoldDB" id="A0A8H7DG69"/>
<feature type="region of interest" description="Disordered" evidence="1">
    <location>
        <begin position="261"/>
        <end position="349"/>
    </location>
</feature>
<protein>
    <submittedName>
        <fullName evidence="2">Uncharacterized protein</fullName>
    </submittedName>
</protein>